<keyword evidence="2 5" id="KW-0812">Transmembrane</keyword>
<protein>
    <recommendedName>
        <fullName evidence="8">Cysteine biosynthesis protein CysZ</fullName>
    </recommendedName>
</protein>
<evidence type="ECO:0000313" key="6">
    <source>
        <dbReference type="EMBL" id="KUJ73482.1"/>
    </source>
</evidence>
<sequence length="236" mass="25633">MILNSFFLALGQLGDPRFRKVLFLGVGLTLALLFGFTVAVVWGAGFFIGDSVTLPWLGTITWINDVASWAMVPLMLVLSVVLMVPVASAITSIFLDEVAQAVEDRHFPDLPLARSVPISEAVWDTFSFLGVLIVANLLALILYAIFTPLAPSIFWGLNGFLLGREYFTLAAIRRVGREGAGKLRSRHMATIWIAGTLMAVPLSVPLLNLLVPIIGAATFTHIFHGLNRRASSGDQL</sequence>
<evidence type="ECO:0000256" key="5">
    <source>
        <dbReference type="SAM" id="Phobius"/>
    </source>
</evidence>
<accession>A0A0X3TCH4</accession>
<keyword evidence="3 5" id="KW-1133">Transmembrane helix</keyword>
<keyword evidence="7" id="KW-1185">Reference proteome</keyword>
<evidence type="ECO:0000256" key="4">
    <source>
        <dbReference type="ARBA" id="ARBA00023136"/>
    </source>
</evidence>
<feature type="transmembrane region" description="Helical" evidence="5">
    <location>
        <begin position="121"/>
        <end position="146"/>
    </location>
</feature>
<feature type="transmembrane region" description="Helical" evidence="5">
    <location>
        <begin position="21"/>
        <end position="48"/>
    </location>
</feature>
<evidence type="ECO:0000256" key="1">
    <source>
        <dbReference type="ARBA" id="ARBA00004141"/>
    </source>
</evidence>
<dbReference type="InterPro" id="IPR059112">
    <property type="entry name" value="CysZ/EI24"/>
</dbReference>
<comment type="subcellular location">
    <subcellularLocation>
        <location evidence="1">Membrane</location>
        <topology evidence="1">Multi-pass membrane protein</topology>
    </subcellularLocation>
</comment>
<dbReference type="Proteomes" id="UP000053791">
    <property type="component" value="Unassembled WGS sequence"/>
</dbReference>
<evidence type="ECO:0008006" key="8">
    <source>
        <dbReference type="Google" id="ProtNLM"/>
    </source>
</evidence>
<dbReference type="Pfam" id="PF07264">
    <property type="entry name" value="EI24"/>
    <property type="match status" value="1"/>
</dbReference>
<organism evidence="6 7">
    <name type="scientific">Ruegeria marisrubri</name>
    <dbReference type="NCBI Taxonomy" id="1685379"/>
    <lineage>
        <taxon>Bacteria</taxon>
        <taxon>Pseudomonadati</taxon>
        <taxon>Pseudomonadota</taxon>
        <taxon>Alphaproteobacteria</taxon>
        <taxon>Rhodobacterales</taxon>
        <taxon>Roseobacteraceae</taxon>
        <taxon>Ruegeria</taxon>
    </lineage>
</organism>
<evidence type="ECO:0000313" key="7">
    <source>
        <dbReference type="Proteomes" id="UP000053791"/>
    </source>
</evidence>
<dbReference type="STRING" id="1685379.AVO45_14780"/>
<reference evidence="6 7" key="1">
    <citation type="submission" date="2015-12" db="EMBL/GenBank/DDBJ databases">
        <authorList>
            <person name="Shamseldin A."/>
            <person name="Moawad H."/>
            <person name="Abd El-Rahim W.M."/>
            <person name="Sadowsky M.J."/>
        </authorList>
    </citation>
    <scope>NUCLEOTIDE SEQUENCE [LARGE SCALE GENOMIC DNA]</scope>
    <source>
        <strain evidence="6 7">ZGT118</strain>
    </source>
</reference>
<gene>
    <name evidence="6" type="ORF">AVO45_14780</name>
</gene>
<name>A0A0X3TCH4_9RHOB</name>
<evidence type="ECO:0000256" key="3">
    <source>
        <dbReference type="ARBA" id="ARBA00022989"/>
    </source>
</evidence>
<keyword evidence="4 5" id="KW-0472">Membrane</keyword>
<evidence type="ECO:0000256" key="2">
    <source>
        <dbReference type="ARBA" id="ARBA00022692"/>
    </source>
</evidence>
<dbReference type="AlphaFoldDB" id="A0A0X3TCH4"/>
<dbReference type="EMBL" id="LQBQ01000038">
    <property type="protein sequence ID" value="KUJ73482.1"/>
    <property type="molecule type" value="Genomic_DNA"/>
</dbReference>
<dbReference type="OrthoDB" id="5421146at2"/>
<comment type="caution">
    <text evidence="6">The sequence shown here is derived from an EMBL/GenBank/DDBJ whole genome shotgun (WGS) entry which is preliminary data.</text>
</comment>
<proteinExistence type="predicted"/>
<feature type="transmembrane region" description="Helical" evidence="5">
    <location>
        <begin position="68"/>
        <end position="95"/>
    </location>
</feature>
<feature type="transmembrane region" description="Helical" evidence="5">
    <location>
        <begin position="192"/>
        <end position="219"/>
    </location>
</feature>